<protein>
    <submittedName>
        <fullName evidence="1">Uncharacterized protein</fullName>
    </submittedName>
</protein>
<dbReference type="Proteomes" id="UP000562682">
    <property type="component" value="Unassembled WGS sequence"/>
</dbReference>
<dbReference type="EMBL" id="JAAOAK010000780">
    <property type="protein sequence ID" value="KAF5657282.1"/>
    <property type="molecule type" value="Genomic_DNA"/>
</dbReference>
<name>A0A8H5ST86_9HYPO</name>
<reference evidence="1 2" key="1">
    <citation type="submission" date="2020-05" db="EMBL/GenBank/DDBJ databases">
        <title>Identification and distribution of gene clusters putatively required for synthesis of sphingolipid metabolism inhibitors in phylogenetically diverse species of the filamentous fungus Fusarium.</title>
        <authorList>
            <person name="Kim H.-S."/>
            <person name="Busman M."/>
            <person name="Brown D.W."/>
            <person name="Divon H."/>
            <person name="Uhlig S."/>
            <person name="Proctor R.H."/>
        </authorList>
    </citation>
    <scope>NUCLEOTIDE SEQUENCE [LARGE SCALE GENOMIC DNA]</scope>
    <source>
        <strain evidence="1 2">NRRL 25311</strain>
    </source>
</reference>
<gene>
    <name evidence="1" type="ORF">FDENT_14214</name>
</gene>
<sequence>VPSPATRHCPITPPSAVAPKRLGDMAATLTQEANKDAGQLFELIEPCFAQAPKLQAQRATIDGRETSRIRTFEKRNSTCPVHHNHETLTSIEANFGRCPD</sequence>
<evidence type="ECO:0000313" key="2">
    <source>
        <dbReference type="Proteomes" id="UP000562682"/>
    </source>
</evidence>
<dbReference type="AlphaFoldDB" id="A0A8H5ST86"/>
<evidence type="ECO:0000313" key="1">
    <source>
        <dbReference type="EMBL" id="KAF5657282.1"/>
    </source>
</evidence>
<accession>A0A8H5ST86</accession>
<comment type="caution">
    <text evidence="1">The sequence shown here is derived from an EMBL/GenBank/DDBJ whole genome shotgun (WGS) entry which is preliminary data.</text>
</comment>
<feature type="non-terminal residue" evidence="1">
    <location>
        <position position="1"/>
    </location>
</feature>
<organism evidence="1 2">
    <name type="scientific">Fusarium denticulatum</name>
    <dbReference type="NCBI Taxonomy" id="48507"/>
    <lineage>
        <taxon>Eukaryota</taxon>
        <taxon>Fungi</taxon>
        <taxon>Dikarya</taxon>
        <taxon>Ascomycota</taxon>
        <taxon>Pezizomycotina</taxon>
        <taxon>Sordariomycetes</taxon>
        <taxon>Hypocreomycetidae</taxon>
        <taxon>Hypocreales</taxon>
        <taxon>Nectriaceae</taxon>
        <taxon>Fusarium</taxon>
        <taxon>Fusarium fujikuroi species complex</taxon>
    </lineage>
</organism>
<keyword evidence="2" id="KW-1185">Reference proteome</keyword>
<proteinExistence type="predicted"/>